<name>A0AAD7AKE0_9AGAR</name>
<feature type="compositionally biased region" description="Basic and acidic residues" evidence="1">
    <location>
        <begin position="613"/>
        <end position="628"/>
    </location>
</feature>
<dbReference type="PANTHER" id="PTHR40132">
    <property type="entry name" value="PRE-MRNA-SPLICING FACTOR 38B"/>
    <property type="match status" value="1"/>
</dbReference>
<dbReference type="PANTHER" id="PTHR40132:SF1">
    <property type="entry name" value="PRE-MRNA-SPLICING FACTOR 38B"/>
    <property type="match status" value="1"/>
</dbReference>
<feature type="compositionally biased region" description="Low complexity" evidence="1">
    <location>
        <begin position="775"/>
        <end position="790"/>
    </location>
</feature>
<evidence type="ECO:0000313" key="3">
    <source>
        <dbReference type="Proteomes" id="UP001218218"/>
    </source>
</evidence>
<feature type="compositionally biased region" description="Basic and acidic residues" evidence="1">
    <location>
        <begin position="501"/>
        <end position="556"/>
    </location>
</feature>
<dbReference type="EMBL" id="JARIHO010000005">
    <property type="protein sequence ID" value="KAJ7361391.1"/>
    <property type="molecule type" value="Genomic_DNA"/>
</dbReference>
<dbReference type="AlphaFoldDB" id="A0AAD7AKE0"/>
<reference evidence="2" key="1">
    <citation type="submission" date="2023-03" db="EMBL/GenBank/DDBJ databases">
        <title>Massive genome expansion in bonnet fungi (Mycena s.s.) driven by repeated elements and novel gene families across ecological guilds.</title>
        <authorList>
            <consortium name="Lawrence Berkeley National Laboratory"/>
            <person name="Harder C.B."/>
            <person name="Miyauchi S."/>
            <person name="Viragh M."/>
            <person name="Kuo A."/>
            <person name="Thoen E."/>
            <person name="Andreopoulos B."/>
            <person name="Lu D."/>
            <person name="Skrede I."/>
            <person name="Drula E."/>
            <person name="Henrissat B."/>
            <person name="Morin E."/>
            <person name="Kohler A."/>
            <person name="Barry K."/>
            <person name="LaButti K."/>
            <person name="Morin E."/>
            <person name="Salamov A."/>
            <person name="Lipzen A."/>
            <person name="Mereny Z."/>
            <person name="Hegedus B."/>
            <person name="Baldrian P."/>
            <person name="Stursova M."/>
            <person name="Weitz H."/>
            <person name="Taylor A."/>
            <person name="Grigoriev I.V."/>
            <person name="Nagy L.G."/>
            <person name="Martin F."/>
            <person name="Kauserud H."/>
        </authorList>
    </citation>
    <scope>NUCLEOTIDE SEQUENCE</scope>
    <source>
        <strain evidence="2">CBHHK002</strain>
    </source>
</reference>
<feature type="compositionally biased region" description="Basic residues" evidence="1">
    <location>
        <begin position="748"/>
        <end position="761"/>
    </location>
</feature>
<accession>A0AAD7AKE0</accession>
<proteinExistence type="predicted"/>
<organism evidence="2 3">
    <name type="scientific">Mycena albidolilacea</name>
    <dbReference type="NCBI Taxonomy" id="1033008"/>
    <lineage>
        <taxon>Eukaryota</taxon>
        <taxon>Fungi</taxon>
        <taxon>Dikarya</taxon>
        <taxon>Basidiomycota</taxon>
        <taxon>Agaricomycotina</taxon>
        <taxon>Agaricomycetes</taxon>
        <taxon>Agaricomycetidae</taxon>
        <taxon>Agaricales</taxon>
        <taxon>Marasmiineae</taxon>
        <taxon>Mycenaceae</taxon>
        <taxon>Mycena</taxon>
    </lineage>
</organism>
<feature type="compositionally biased region" description="Polar residues" evidence="1">
    <location>
        <begin position="675"/>
        <end position="684"/>
    </location>
</feature>
<feature type="compositionally biased region" description="Basic and acidic residues" evidence="1">
    <location>
        <begin position="721"/>
        <end position="740"/>
    </location>
</feature>
<evidence type="ECO:0008006" key="4">
    <source>
        <dbReference type="Google" id="ProtNLM"/>
    </source>
</evidence>
<dbReference type="InterPro" id="IPR032675">
    <property type="entry name" value="LRR_dom_sf"/>
</dbReference>
<feature type="region of interest" description="Disordered" evidence="1">
    <location>
        <begin position="501"/>
        <end position="804"/>
    </location>
</feature>
<feature type="compositionally biased region" description="Basic residues" evidence="1">
    <location>
        <begin position="629"/>
        <end position="643"/>
    </location>
</feature>
<keyword evidence="3" id="KW-1185">Reference proteome</keyword>
<protein>
    <recommendedName>
        <fullName evidence="4">F-box domain-containing protein</fullName>
    </recommendedName>
</protein>
<feature type="compositionally biased region" description="Basic residues" evidence="1">
    <location>
        <begin position="582"/>
        <end position="598"/>
    </location>
</feature>
<gene>
    <name evidence="2" type="ORF">DFH08DRAFT_768326</name>
</gene>
<dbReference type="Proteomes" id="UP001218218">
    <property type="component" value="Unassembled WGS sequence"/>
</dbReference>
<dbReference type="SUPFAM" id="SSF52047">
    <property type="entry name" value="RNI-like"/>
    <property type="match status" value="1"/>
</dbReference>
<evidence type="ECO:0000256" key="1">
    <source>
        <dbReference type="SAM" id="MobiDB-lite"/>
    </source>
</evidence>
<dbReference type="Gene3D" id="3.80.10.10">
    <property type="entry name" value="Ribonuclease Inhibitor"/>
    <property type="match status" value="1"/>
</dbReference>
<comment type="caution">
    <text evidence="2">The sequence shown here is derived from an EMBL/GenBank/DDBJ whole genome shotgun (WGS) entry which is preliminary data.</text>
</comment>
<evidence type="ECO:0000313" key="2">
    <source>
        <dbReference type="EMBL" id="KAJ7361391.1"/>
    </source>
</evidence>
<sequence length="920" mass="103976">MAPFFYDFKFLPTLFSNDSLPSTVQPRLASPAPRLPLELAIHIIEQACSDDAPLLKQCALVCRDWSVPAQKLLFSSVSLATQKSCDAFTAAVDRATPRGRMLGDAARRMRVVLDHNQPFGLSQHSFAHAVIACPNLFELNLALYGCASPGNDEVGLPDVLRMRRPAPSFDQTTLDLLKAGPRIRALQFSNWSENQHSITQLLDVWSSLKSLSISGTPPQMPSTSLEPFPGALEELRMNFQTSPAADFMKWLLHNSTPTLRALELEREPSVELLDYLVEAHGRTLRSLALPACTSHHHAKAVHKCIRLQELRVENTFTTPLLFKHLPPGLQHVALTLDHDTNLQPVIDAARAGESLNAVTLQVWEGGERNPQLPVLKLACAFRGIDLQITKDIRHFRSLVSTTMSSLSSVVSNLVRAQMGTAVSPQVTDDDLDKAVAELILKEAKKKAERFGQDGIRAYLRSGISDSNAPRANKRFLSSIIRSTDDHNKTILQAQAQAAQELKRERDEAERRVRRARAEEAVAAEKLRRSRGEGSSRRRSSKDTESWDHWDGRTAERPKRKRRDWETWNGENDDSDEDERDRSHRSGRHRSRSRDRRRRKDDDRYSSSKRSRRERSTDSRRHRSDDKRPARSHRKSRRSSSRHSHSNEELEPDSADSRGRPTRSSSKQRRYALDSLSPTRSSTATDDSRPRKRRRSASRSPSHSDSRRSRHASPAPKSGDVTARELELRQKLKSGRTKDRPANPSPPPRKSKRDRSHSRSRSRTPEPPLKRAKPQPSSSRTTRPPSRSPSRSPTPGPEPEVQVPSKMDKYFEESYDPRLDVAPLTMPKVPATGLINNAEFEGWDAMLELIRVRREDREEKKMLERLGLTKEKTKSSSLGSKVPISSTAANDRWSGEGLNIMQIEYNKRGAVREWDMGKEGF</sequence>